<sequence length="142" mass="14859">MRVPGGHEARATSAQGKTHRERDAPMTTINEIKDRLDALESAGRSYAGLDPRVAAQECAHAAAAFEQNAAADVAYLLARIKELQKAIITAAAELSDAASDIAASYAAEDEETEEIRIIVGDPVDKLVAVAQGASAQTEGATK</sequence>
<proteinExistence type="predicted"/>
<accession>A0A8S5SPY7</accession>
<organism evidence="2">
    <name type="scientific">Siphoviridae sp. ctJyX12</name>
    <dbReference type="NCBI Taxonomy" id="2827840"/>
    <lineage>
        <taxon>Viruses</taxon>
        <taxon>Duplodnaviria</taxon>
        <taxon>Heunggongvirae</taxon>
        <taxon>Uroviricota</taxon>
        <taxon>Caudoviricetes</taxon>
    </lineage>
</organism>
<name>A0A8S5SPY7_9CAUD</name>
<evidence type="ECO:0000313" key="2">
    <source>
        <dbReference type="EMBL" id="DAF53065.1"/>
    </source>
</evidence>
<evidence type="ECO:0000256" key="1">
    <source>
        <dbReference type="SAM" id="MobiDB-lite"/>
    </source>
</evidence>
<feature type="compositionally biased region" description="Basic and acidic residues" evidence="1">
    <location>
        <begin position="1"/>
        <end position="10"/>
    </location>
</feature>
<reference evidence="2" key="1">
    <citation type="journal article" date="2021" name="Proc. Natl. Acad. Sci. U.S.A.">
        <title>A Catalog of Tens of Thousands of Viruses from Human Metagenomes Reveals Hidden Associations with Chronic Diseases.</title>
        <authorList>
            <person name="Tisza M.J."/>
            <person name="Buck C.B."/>
        </authorList>
    </citation>
    <scope>NUCLEOTIDE SEQUENCE</scope>
    <source>
        <strain evidence="2">CtJyX12</strain>
    </source>
</reference>
<feature type="region of interest" description="Disordered" evidence="1">
    <location>
        <begin position="1"/>
        <end position="29"/>
    </location>
</feature>
<dbReference type="EMBL" id="BK032646">
    <property type="protein sequence ID" value="DAF53065.1"/>
    <property type="molecule type" value="Genomic_DNA"/>
</dbReference>
<protein>
    <submittedName>
        <fullName evidence="2">Uncharacterized protein</fullName>
    </submittedName>
</protein>